<name>A0A315ZYC1_9ACTN</name>
<dbReference type="GO" id="GO:0006784">
    <property type="term" value="P:heme A biosynthetic process"/>
    <property type="evidence" value="ECO:0007669"/>
    <property type="project" value="InterPro"/>
</dbReference>
<evidence type="ECO:0000256" key="4">
    <source>
        <dbReference type="ARBA" id="ARBA00022723"/>
    </source>
</evidence>
<protein>
    <submittedName>
        <fullName evidence="14">Cytochrome c oxidase assembly protein subunit 15</fullName>
    </submittedName>
</protein>
<feature type="transmembrane region" description="Helical" evidence="13">
    <location>
        <begin position="57"/>
        <end position="79"/>
    </location>
</feature>
<dbReference type="RefSeq" id="WP_211319642.1">
    <property type="nucleotide sequence ID" value="NZ_QGDQ01000022.1"/>
</dbReference>
<feature type="transmembrane region" description="Helical" evidence="13">
    <location>
        <begin position="315"/>
        <end position="336"/>
    </location>
</feature>
<evidence type="ECO:0000256" key="13">
    <source>
        <dbReference type="SAM" id="Phobius"/>
    </source>
</evidence>
<feature type="region of interest" description="Disordered" evidence="12">
    <location>
        <begin position="1"/>
        <end position="40"/>
    </location>
</feature>
<feature type="compositionally biased region" description="Basic and acidic residues" evidence="12">
    <location>
        <begin position="1"/>
        <end position="12"/>
    </location>
</feature>
<dbReference type="PANTHER" id="PTHR35457">
    <property type="entry name" value="HEME A SYNTHASE"/>
    <property type="match status" value="1"/>
</dbReference>
<dbReference type="InterPro" id="IPR003780">
    <property type="entry name" value="COX15/CtaA_fam"/>
</dbReference>
<dbReference type="Pfam" id="PF02628">
    <property type="entry name" value="COX15-CtaA"/>
    <property type="match status" value="1"/>
</dbReference>
<evidence type="ECO:0000256" key="11">
    <source>
        <dbReference type="ARBA" id="ARBA00023444"/>
    </source>
</evidence>
<evidence type="ECO:0000256" key="8">
    <source>
        <dbReference type="ARBA" id="ARBA00023133"/>
    </source>
</evidence>
<keyword evidence="6" id="KW-0560">Oxidoreductase</keyword>
<reference evidence="14 15" key="1">
    <citation type="submission" date="2018-03" db="EMBL/GenBank/DDBJ databases">
        <title>Genomic Encyclopedia of Archaeal and Bacterial Type Strains, Phase II (KMG-II): from individual species to whole genera.</title>
        <authorList>
            <person name="Goeker M."/>
        </authorList>
    </citation>
    <scope>NUCLEOTIDE SEQUENCE [LARGE SCALE GENOMIC DNA]</scope>
    <source>
        <strain evidence="14 15">DSM 44889</strain>
    </source>
</reference>
<proteinExistence type="predicted"/>
<sequence>MSSSTEPRRRAQDPGATPTTSHASASPSSPAVPAATGAPDGTGARERFLAGVRSGRWLRPVLLANLVAEVVIVITGGVVRLTGSGLGCPDWPTCADGSVTPVVHQAEGFHKYIEFGNRLLTGPVGLLAVAALLAVVLLRPPRPRLRVVALLPVLGVLVQAVVGGITVHTDLSPITVSAHFLISMALIAVSTLLYLRAGEGDGDPRPVVPPAVRTLAVALSATTAAVLVVGTVVTGSGPHSGDADQPARYGFDPRTVSWLHADLVLLLVGLLVGLLVALHVAPSTPTARRRAWWVLGVVLVQGLIGYVQYATDLPVVLVALHMLGACLLVVAVTALWTSLRERTDAGVVVPSR</sequence>
<feature type="transmembrane region" description="Helical" evidence="13">
    <location>
        <begin position="174"/>
        <end position="195"/>
    </location>
</feature>
<feature type="transmembrane region" description="Helical" evidence="13">
    <location>
        <begin position="215"/>
        <end position="237"/>
    </location>
</feature>
<evidence type="ECO:0000256" key="6">
    <source>
        <dbReference type="ARBA" id="ARBA00023002"/>
    </source>
</evidence>
<feature type="transmembrane region" description="Helical" evidence="13">
    <location>
        <begin position="292"/>
        <end position="309"/>
    </location>
</feature>
<keyword evidence="2" id="KW-1003">Cell membrane</keyword>
<dbReference type="Proteomes" id="UP000245469">
    <property type="component" value="Unassembled WGS sequence"/>
</dbReference>
<comment type="pathway">
    <text evidence="11">Porphyrin-containing compound metabolism.</text>
</comment>
<dbReference type="GO" id="GO:0046872">
    <property type="term" value="F:metal ion binding"/>
    <property type="evidence" value="ECO:0007669"/>
    <property type="project" value="UniProtKB-KW"/>
</dbReference>
<evidence type="ECO:0000313" key="15">
    <source>
        <dbReference type="Proteomes" id="UP000245469"/>
    </source>
</evidence>
<dbReference type="AlphaFoldDB" id="A0A315ZYC1"/>
<dbReference type="PANTHER" id="PTHR35457:SF1">
    <property type="entry name" value="HEME A SYNTHASE"/>
    <property type="match status" value="1"/>
</dbReference>
<feature type="transmembrane region" description="Helical" evidence="13">
    <location>
        <begin position="257"/>
        <end position="280"/>
    </location>
</feature>
<dbReference type="EMBL" id="QGDQ01000022">
    <property type="protein sequence ID" value="PWJ50661.1"/>
    <property type="molecule type" value="Genomic_DNA"/>
</dbReference>
<evidence type="ECO:0000256" key="1">
    <source>
        <dbReference type="ARBA" id="ARBA00004141"/>
    </source>
</evidence>
<evidence type="ECO:0000256" key="5">
    <source>
        <dbReference type="ARBA" id="ARBA00022989"/>
    </source>
</evidence>
<keyword evidence="3 13" id="KW-0812">Transmembrane</keyword>
<dbReference type="InterPro" id="IPR050450">
    <property type="entry name" value="COX15/CtaA_HemeA_synthase"/>
</dbReference>
<feature type="compositionally biased region" description="Low complexity" evidence="12">
    <location>
        <begin position="14"/>
        <end position="40"/>
    </location>
</feature>
<evidence type="ECO:0000256" key="12">
    <source>
        <dbReference type="SAM" id="MobiDB-lite"/>
    </source>
</evidence>
<evidence type="ECO:0000256" key="10">
    <source>
        <dbReference type="ARBA" id="ARBA00023157"/>
    </source>
</evidence>
<evidence type="ECO:0000256" key="9">
    <source>
        <dbReference type="ARBA" id="ARBA00023136"/>
    </source>
</evidence>
<keyword evidence="8" id="KW-0350">Heme biosynthesis</keyword>
<keyword evidence="5 13" id="KW-1133">Transmembrane helix</keyword>
<feature type="transmembrane region" description="Helical" evidence="13">
    <location>
        <begin position="145"/>
        <end position="168"/>
    </location>
</feature>
<accession>A0A315ZYC1</accession>
<dbReference type="GO" id="GO:0016020">
    <property type="term" value="C:membrane"/>
    <property type="evidence" value="ECO:0007669"/>
    <property type="project" value="UniProtKB-SubCell"/>
</dbReference>
<keyword evidence="10" id="KW-1015">Disulfide bond</keyword>
<dbReference type="GO" id="GO:0016491">
    <property type="term" value="F:oxidoreductase activity"/>
    <property type="evidence" value="ECO:0007669"/>
    <property type="project" value="UniProtKB-KW"/>
</dbReference>
<keyword evidence="9 13" id="KW-0472">Membrane</keyword>
<comment type="caution">
    <text evidence="14">The sequence shown here is derived from an EMBL/GenBank/DDBJ whole genome shotgun (WGS) entry which is preliminary data.</text>
</comment>
<evidence type="ECO:0000256" key="2">
    <source>
        <dbReference type="ARBA" id="ARBA00022475"/>
    </source>
</evidence>
<evidence type="ECO:0000256" key="3">
    <source>
        <dbReference type="ARBA" id="ARBA00022692"/>
    </source>
</evidence>
<keyword evidence="4" id="KW-0479">Metal-binding</keyword>
<organism evidence="14 15">
    <name type="scientific">Quadrisphaera granulorum</name>
    <dbReference type="NCBI Taxonomy" id="317664"/>
    <lineage>
        <taxon>Bacteria</taxon>
        <taxon>Bacillati</taxon>
        <taxon>Actinomycetota</taxon>
        <taxon>Actinomycetes</taxon>
        <taxon>Kineosporiales</taxon>
        <taxon>Kineosporiaceae</taxon>
        <taxon>Quadrisphaera</taxon>
    </lineage>
</organism>
<evidence type="ECO:0000313" key="14">
    <source>
        <dbReference type="EMBL" id="PWJ50661.1"/>
    </source>
</evidence>
<gene>
    <name evidence="14" type="ORF">BXY45_12236</name>
</gene>
<evidence type="ECO:0000256" key="7">
    <source>
        <dbReference type="ARBA" id="ARBA00023004"/>
    </source>
</evidence>
<keyword evidence="15" id="KW-1185">Reference proteome</keyword>
<feature type="transmembrane region" description="Helical" evidence="13">
    <location>
        <begin position="119"/>
        <end position="138"/>
    </location>
</feature>
<comment type="subcellular location">
    <subcellularLocation>
        <location evidence="1">Membrane</location>
        <topology evidence="1">Multi-pass membrane protein</topology>
    </subcellularLocation>
</comment>
<keyword evidence="7" id="KW-0408">Iron</keyword>